<gene>
    <name evidence="3" type="ORF">GCM10011492_09900</name>
</gene>
<dbReference type="AlphaFoldDB" id="A0A916T0D1"/>
<name>A0A916T0D1_9MICO</name>
<keyword evidence="2" id="KW-0472">Membrane</keyword>
<protein>
    <submittedName>
        <fullName evidence="3">Uncharacterized protein</fullName>
    </submittedName>
</protein>
<keyword evidence="4" id="KW-1185">Reference proteome</keyword>
<evidence type="ECO:0000313" key="4">
    <source>
        <dbReference type="Proteomes" id="UP000636793"/>
    </source>
</evidence>
<reference evidence="3" key="1">
    <citation type="journal article" date="2014" name="Int. J. Syst. Evol. Microbiol.">
        <title>Complete genome sequence of Corynebacterium casei LMG S-19264T (=DSM 44701T), isolated from a smear-ripened cheese.</title>
        <authorList>
            <consortium name="US DOE Joint Genome Institute (JGI-PGF)"/>
            <person name="Walter F."/>
            <person name="Albersmeier A."/>
            <person name="Kalinowski J."/>
            <person name="Ruckert C."/>
        </authorList>
    </citation>
    <scope>NUCLEOTIDE SEQUENCE</scope>
    <source>
        <strain evidence="3">CGMCC 1.15085</strain>
    </source>
</reference>
<sequence length="489" mass="49879">MLAPATPAYFGYKTQTVRSPKGGSHSIWFGRMNYGGMLVLCIDGELLAPSSSPSKPISRASQVRLAGLLSRYLNSTDRVTIGALSYISRQLLDPGWSFDQKAFATLRPGDQAAIKARVRQLNAEATAFSGSYKPVVTNTLGTPDASGAVRSGTASLGLAAAGGALVPGVTFKARITGNAQFTLGLKHVGSAAARTGVNQTVFGQTKSAANVLPWVGTPQAKNGDPVTISGAFTGVPASAYYEYDSPHAGEQRVIGAAPTGTAAGTSPTVKLKVTTPKASTVVSTQEWTAGAKIVDVLTTEGLNASTVDVTARALIAPKPADLGSCAQFGASQWAAAVKDGTSKVVATAKVTGQPANADIKVSLSLSKDIPAGAWCGSIDEKVFANGVHVMPMSNGQAPSAETPLIATELGDPHEWGSMAVSAKPTPTATPTPSSSSTPAPTTSSTQPVIPTDQATRGVNGVGMAAGASFGVFALLTGGALARTLRRRNR</sequence>
<evidence type="ECO:0000256" key="2">
    <source>
        <dbReference type="SAM" id="Phobius"/>
    </source>
</evidence>
<feature type="region of interest" description="Disordered" evidence="1">
    <location>
        <begin position="415"/>
        <end position="455"/>
    </location>
</feature>
<keyword evidence="2" id="KW-1133">Transmembrane helix</keyword>
<comment type="caution">
    <text evidence="3">The sequence shown here is derived from an EMBL/GenBank/DDBJ whole genome shotgun (WGS) entry which is preliminary data.</text>
</comment>
<evidence type="ECO:0000256" key="1">
    <source>
        <dbReference type="SAM" id="MobiDB-lite"/>
    </source>
</evidence>
<feature type="compositionally biased region" description="Low complexity" evidence="1">
    <location>
        <begin position="424"/>
        <end position="445"/>
    </location>
</feature>
<dbReference type="Proteomes" id="UP000636793">
    <property type="component" value="Unassembled WGS sequence"/>
</dbReference>
<feature type="compositionally biased region" description="Polar residues" evidence="1">
    <location>
        <begin position="446"/>
        <end position="455"/>
    </location>
</feature>
<feature type="transmembrane region" description="Helical" evidence="2">
    <location>
        <begin position="460"/>
        <end position="481"/>
    </location>
</feature>
<proteinExistence type="predicted"/>
<reference evidence="3" key="2">
    <citation type="submission" date="2020-09" db="EMBL/GenBank/DDBJ databases">
        <authorList>
            <person name="Sun Q."/>
            <person name="Zhou Y."/>
        </authorList>
    </citation>
    <scope>NUCLEOTIDE SEQUENCE</scope>
    <source>
        <strain evidence="3">CGMCC 1.15085</strain>
    </source>
</reference>
<accession>A0A916T0D1</accession>
<dbReference type="EMBL" id="BMHI01000001">
    <property type="protein sequence ID" value="GGB22039.1"/>
    <property type="molecule type" value="Genomic_DNA"/>
</dbReference>
<keyword evidence="2" id="KW-0812">Transmembrane</keyword>
<organism evidence="3 4">
    <name type="scientific">Flexivirga endophytica</name>
    <dbReference type="NCBI Taxonomy" id="1849103"/>
    <lineage>
        <taxon>Bacteria</taxon>
        <taxon>Bacillati</taxon>
        <taxon>Actinomycetota</taxon>
        <taxon>Actinomycetes</taxon>
        <taxon>Micrococcales</taxon>
        <taxon>Dermacoccaceae</taxon>
        <taxon>Flexivirga</taxon>
    </lineage>
</organism>
<evidence type="ECO:0000313" key="3">
    <source>
        <dbReference type="EMBL" id="GGB22039.1"/>
    </source>
</evidence>